<organism evidence="2 3">
    <name type="scientific">Streptomyces bacillaris</name>
    <dbReference type="NCBI Taxonomy" id="68179"/>
    <lineage>
        <taxon>Bacteria</taxon>
        <taxon>Bacillati</taxon>
        <taxon>Actinomycetota</taxon>
        <taxon>Actinomycetes</taxon>
        <taxon>Kitasatosporales</taxon>
        <taxon>Streptomycetaceae</taxon>
        <taxon>Streptomyces</taxon>
    </lineage>
</organism>
<name>A0ABW6DXA4_9ACTN</name>
<dbReference type="EMBL" id="JBHXPM010000008">
    <property type="protein sequence ID" value="MFD3956564.1"/>
    <property type="molecule type" value="Genomic_DNA"/>
</dbReference>
<reference evidence="2 3" key="1">
    <citation type="submission" date="2024-09" db="EMBL/GenBank/DDBJ databases">
        <title>The Natural Products Discovery Center: Release of the First 8490 Sequenced Strains for Exploring Actinobacteria Biosynthetic Diversity.</title>
        <authorList>
            <person name="Kalkreuter E."/>
            <person name="Kautsar S.A."/>
            <person name="Yang D."/>
            <person name="Bader C.D."/>
            <person name="Teijaro C.N."/>
            <person name="Fluegel L."/>
            <person name="Davis C.M."/>
            <person name="Simpson J.R."/>
            <person name="Lauterbach L."/>
            <person name="Steele A.D."/>
            <person name="Gui C."/>
            <person name="Meng S."/>
            <person name="Li G."/>
            <person name="Viehrig K."/>
            <person name="Ye F."/>
            <person name="Su P."/>
            <person name="Kiefer A.F."/>
            <person name="Nichols A."/>
            <person name="Cepeda A.J."/>
            <person name="Yan W."/>
            <person name="Fan B."/>
            <person name="Jiang Y."/>
            <person name="Adhikari A."/>
            <person name="Zheng C.-J."/>
            <person name="Schuster L."/>
            <person name="Cowan T.M."/>
            <person name="Smanski M.J."/>
            <person name="Chevrette M.G."/>
            <person name="De Carvalho L.P.S."/>
            <person name="Shen B."/>
        </authorList>
    </citation>
    <scope>NUCLEOTIDE SEQUENCE [LARGE SCALE GENOMIC DNA]</scope>
    <source>
        <strain evidence="2 3">NPDC058584</strain>
    </source>
</reference>
<evidence type="ECO:0000313" key="2">
    <source>
        <dbReference type="EMBL" id="MFD3956564.1"/>
    </source>
</evidence>
<dbReference type="RefSeq" id="WP_141760817.1">
    <property type="nucleotide sequence ID" value="NZ_JBHVRE010000019.1"/>
</dbReference>
<feature type="compositionally biased region" description="Low complexity" evidence="1">
    <location>
        <begin position="75"/>
        <end position="85"/>
    </location>
</feature>
<dbReference type="Proteomes" id="UP001598300">
    <property type="component" value="Unassembled WGS sequence"/>
</dbReference>
<sequence length="439" mass="47385">MTGTVTVGDVLRLGGDLATIGKGKVPHALLRGKTICREQEAEAQNFENTHADTAICANCAKLVRHRTWTEEEIPAEAGETPAAETPTEDAGKAEEPTPEGDGKAEETPADKPDALTEVGAILDRMEDDATYDPANMEEDGKRVEALLLELPNGKRTANRMRLREARDAIVERVKAAAEATAAEAKALAVLETTDYHAVPGAEELAEEGAAKVAAIRDAIGSAAEAANEAAHVQLHARRRFRNKDGLPDIDGKSQAWRDWSNDMNVKADIAVTADLPEDEKKRRTLIQGSVRAQMSQVRVDYVRALDHSPEEAALFLKAANPVKVKKGEKVSDAVFRHFGIAPRSIAEKKRDDRAAKAITTGTAQAREVVGQAAKAAKDKKKPVEFKAASVMQMALDAFEKLPMEAVEAADPVGRKHIHADAKKMVALLEKIIKATEDKA</sequence>
<feature type="compositionally biased region" description="Basic and acidic residues" evidence="1">
    <location>
        <begin position="89"/>
        <end position="114"/>
    </location>
</feature>
<gene>
    <name evidence="2" type="ORF">ACFWR3_10810</name>
</gene>
<evidence type="ECO:0000256" key="1">
    <source>
        <dbReference type="SAM" id="MobiDB-lite"/>
    </source>
</evidence>
<feature type="region of interest" description="Disordered" evidence="1">
    <location>
        <begin position="71"/>
        <end position="114"/>
    </location>
</feature>
<keyword evidence="3" id="KW-1185">Reference proteome</keyword>
<evidence type="ECO:0000313" key="3">
    <source>
        <dbReference type="Proteomes" id="UP001598300"/>
    </source>
</evidence>
<dbReference type="Pfam" id="PF25746">
    <property type="entry name" value="Phage_Repressor_c"/>
    <property type="match status" value="1"/>
</dbReference>
<dbReference type="InterPro" id="IPR058005">
    <property type="entry name" value="Repressor_C"/>
</dbReference>
<proteinExistence type="predicted"/>
<comment type="caution">
    <text evidence="2">The sequence shown here is derived from an EMBL/GenBank/DDBJ whole genome shotgun (WGS) entry which is preliminary data.</text>
</comment>
<accession>A0ABW6DXA4</accession>
<protein>
    <submittedName>
        <fullName evidence="2">Uncharacterized protein</fullName>
    </submittedName>
</protein>